<dbReference type="NCBIfam" id="TIGR00231">
    <property type="entry name" value="small_GTP"/>
    <property type="match status" value="1"/>
</dbReference>
<reference evidence="14 15" key="1">
    <citation type="submission" date="2023-03" db="EMBL/GenBank/DDBJ databases">
        <title>YIM 152171 draft genome.</title>
        <authorList>
            <person name="Yang Z."/>
        </authorList>
    </citation>
    <scope>NUCLEOTIDE SEQUENCE [LARGE SCALE GENOMIC DNA]</scope>
    <source>
        <strain evidence="14 15">YIM 152171</strain>
    </source>
</reference>
<evidence type="ECO:0000256" key="12">
    <source>
        <dbReference type="SAM" id="MobiDB-lite"/>
    </source>
</evidence>
<dbReference type="InterPro" id="IPR006847">
    <property type="entry name" value="IF2_N"/>
</dbReference>
<dbReference type="FunFam" id="2.40.30.10:FF:000007">
    <property type="entry name" value="Translation initiation factor IF-2"/>
    <property type="match status" value="1"/>
</dbReference>
<dbReference type="AlphaFoldDB" id="A0AAP3UXQ1"/>
<dbReference type="InterPro" id="IPR000178">
    <property type="entry name" value="TF_IF2_bacterial-like"/>
</dbReference>
<feature type="region of interest" description="Disordered" evidence="12">
    <location>
        <begin position="1"/>
        <end position="287"/>
    </location>
</feature>
<dbReference type="GO" id="GO:0005525">
    <property type="term" value="F:GTP binding"/>
    <property type="evidence" value="ECO:0007669"/>
    <property type="project" value="UniProtKB-KW"/>
</dbReference>
<evidence type="ECO:0000256" key="4">
    <source>
        <dbReference type="ARBA" id="ARBA00022490"/>
    </source>
</evidence>
<dbReference type="GO" id="GO:0003924">
    <property type="term" value="F:GTPase activity"/>
    <property type="evidence" value="ECO:0007669"/>
    <property type="project" value="UniProtKB-UniRule"/>
</dbReference>
<evidence type="ECO:0000313" key="15">
    <source>
        <dbReference type="Proteomes" id="UP001301140"/>
    </source>
</evidence>
<comment type="caution">
    <text evidence="9">Lacks conserved residue(s) required for the propagation of feature annotation.</text>
</comment>
<dbReference type="RefSeq" id="WP_327787769.1">
    <property type="nucleotide sequence ID" value="NZ_JARGEQ010000016.1"/>
</dbReference>
<proteinExistence type="inferred from homology"/>
<dbReference type="Gene3D" id="2.40.30.10">
    <property type="entry name" value="Translation factors"/>
    <property type="match status" value="2"/>
</dbReference>
<keyword evidence="4 9" id="KW-0963">Cytoplasm</keyword>
<dbReference type="CDD" id="cd03702">
    <property type="entry name" value="IF2_mtIF2_II"/>
    <property type="match status" value="1"/>
</dbReference>
<dbReference type="HAMAP" id="MF_00100_B">
    <property type="entry name" value="IF_2_B"/>
    <property type="match status" value="1"/>
</dbReference>
<dbReference type="Pfam" id="PF04760">
    <property type="entry name" value="IF2_N"/>
    <property type="match status" value="1"/>
</dbReference>
<feature type="compositionally biased region" description="Basic and acidic residues" evidence="12">
    <location>
        <begin position="99"/>
        <end position="181"/>
    </location>
</feature>
<feature type="binding site" evidence="9">
    <location>
        <begin position="483"/>
        <end position="486"/>
    </location>
    <ligand>
        <name>GTP</name>
        <dbReference type="ChEBI" id="CHEBI:37565"/>
    </ligand>
</feature>
<dbReference type="PANTHER" id="PTHR43381">
    <property type="entry name" value="TRANSLATION INITIATION FACTOR IF-2-RELATED"/>
    <property type="match status" value="1"/>
</dbReference>
<keyword evidence="15" id="KW-1185">Reference proteome</keyword>
<keyword evidence="5 9" id="KW-0396">Initiation factor</keyword>
<evidence type="ECO:0000256" key="2">
    <source>
        <dbReference type="ARBA" id="ARBA00007733"/>
    </source>
</evidence>
<feature type="binding site" evidence="9">
    <location>
        <begin position="429"/>
        <end position="433"/>
    </location>
    <ligand>
        <name>GTP</name>
        <dbReference type="ChEBI" id="CHEBI:37565"/>
    </ligand>
</feature>
<dbReference type="Gene3D" id="3.40.50.10050">
    <property type="entry name" value="Translation initiation factor IF- 2, domain 3"/>
    <property type="match status" value="1"/>
</dbReference>
<comment type="caution">
    <text evidence="14">The sequence shown here is derived from an EMBL/GenBank/DDBJ whole genome shotgun (WGS) entry which is preliminary data.</text>
</comment>
<keyword evidence="6 9" id="KW-0547">Nucleotide-binding</keyword>
<dbReference type="Pfam" id="PF11987">
    <property type="entry name" value="IF-2"/>
    <property type="match status" value="1"/>
</dbReference>
<dbReference type="NCBIfam" id="TIGR00487">
    <property type="entry name" value="IF-2"/>
    <property type="match status" value="1"/>
</dbReference>
<dbReference type="InterPro" id="IPR023115">
    <property type="entry name" value="TIF_IF2_dom3"/>
</dbReference>
<feature type="domain" description="Tr-type G" evidence="13">
    <location>
        <begin position="373"/>
        <end position="543"/>
    </location>
</feature>
<dbReference type="GO" id="GO:0005829">
    <property type="term" value="C:cytosol"/>
    <property type="evidence" value="ECO:0007669"/>
    <property type="project" value="TreeGrafter"/>
</dbReference>
<dbReference type="Gene3D" id="3.40.50.300">
    <property type="entry name" value="P-loop containing nucleotide triphosphate hydrolases"/>
    <property type="match status" value="1"/>
</dbReference>
<comment type="subcellular location">
    <subcellularLocation>
        <location evidence="1 9 11">Cytoplasm</location>
    </subcellularLocation>
</comment>
<evidence type="ECO:0000256" key="6">
    <source>
        <dbReference type="ARBA" id="ARBA00022741"/>
    </source>
</evidence>
<protein>
    <recommendedName>
        <fullName evidence="3 9">Translation initiation factor IF-2</fullName>
    </recommendedName>
</protein>
<dbReference type="PANTHER" id="PTHR43381:SF5">
    <property type="entry name" value="TR-TYPE G DOMAIN-CONTAINING PROTEIN"/>
    <property type="match status" value="1"/>
</dbReference>
<feature type="compositionally biased region" description="Basic and acidic residues" evidence="12">
    <location>
        <begin position="234"/>
        <end position="252"/>
    </location>
</feature>
<dbReference type="EMBL" id="JARGEQ010000016">
    <property type="protein sequence ID" value="MDF1585352.1"/>
    <property type="molecule type" value="Genomic_DNA"/>
</dbReference>
<feature type="compositionally biased region" description="Low complexity" evidence="12">
    <location>
        <begin position="193"/>
        <end position="202"/>
    </location>
</feature>
<dbReference type="Pfam" id="PF08364">
    <property type="entry name" value="IF2_assoc"/>
    <property type="match status" value="1"/>
</dbReference>
<dbReference type="InterPro" id="IPR009000">
    <property type="entry name" value="Transl_B-barrel_sf"/>
</dbReference>
<keyword evidence="7 9" id="KW-0648">Protein biosynthesis</keyword>
<dbReference type="SUPFAM" id="SSF52156">
    <property type="entry name" value="Initiation factor IF2/eIF5b, domain 3"/>
    <property type="match status" value="1"/>
</dbReference>
<evidence type="ECO:0000259" key="13">
    <source>
        <dbReference type="PROSITE" id="PS51722"/>
    </source>
</evidence>
<evidence type="ECO:0000256" key="1">
    <source>
        <dbReference type="ARBA" id="ARBA00004496"/>
    </source>
</evidence>
<dbReference type="InterPro" id="IPR036925">
    <property type="entry name" value="TIF_IF2_dom3_sf"/>
</dbReference>
<dbReference type="SUPFAM" id="SSF50447">
    <property type="entry name" value="Translation proteins"/>
    <property type="match status" value="2"/>
</dbReference>
<comment type="similarity">
    <text evidence="2 9 10">Belongs to the TRAFAC class translation factor GTPase superfamily. Classic translation factor GTPase family. IF-2 subfamily.</text>
</comment>
<feature type="binding site" evidence="9">
    <location>
        <begin position="382"/>
        <end position="389"/>
    </location>
    <ligand>
        <name>GTP</name>
        <dbReference type="ChEBI" id="CHEBI:37565"/>
    </ligand>
</feature>
<dbReference type="InterPro" id="IPR027417">
    <property type="entry name" value="P-loop_NTPase"/>
</dbReference>
<comment type="function">
    <text evidence="9 10">One of the essential components for the initiation of protein synthesis. Protects formylmethionyl-tRNA from spontaneous hydrolysis and promotes its binding to the 30S ribosomal subunits. Also involved in the hydrolysis of GTP during the formation of the 70S ribosomal complex.</text>
</comment>
<accession>A0AAP3UXQ1</accession>
<dbReference type="CDD" id="cd03692">
    <property type="entry name" value="mtIF2_IVc"/>
    <property type="match status" value="1"/>
</dbReference>
<name>A0AAP3UXQ1_9PROT</name>
<evidence type="ECO:0000256" key="3">
    <source>
        <dbReference type="ARBA" id="ARBA00020675"/>
    </source>
</evidence>
<evidence type="ECO:0000256" key="10">
    <source>
        <dbReference type="RuleBase" id="RU000644"/>
    </source>
</evidence>
<dbReference type="Pfam" id="PF22042">
    <property type="entry name" value="EF-G_D2"/>
    <property type="match status" value="1"/>
</dbReference>
<dbReference type="Pfam" id="PF03144">
    <property type="entry name" value="GTP_EFTU_D2"/>
    <property type="match status" value="1"/>
</dbReference>
<dbReference type="InterPro" id="IPR015760">
    <property type="entry name" value="TIF_IF2"/>
</dbReference>
<dbReference type="InterPro" id="IPR000795">
    <property type="entry name" value="T_Tr_GTP-bd_dom"/>
</dbReference>
<evidence type="ECO:0000256" key="5">
    <source>
        <dbReference type="ARBA" id="ARBA00022540"/>
    </source>
</evidence>
<sequence>MSDAKGQDRNARIELSRPSTPRLELKKTVEGGVVRQSFSHGRSKSVAVEVKRSRVAAKPSGRTAGTDTPAQQGGRGGAPLPQQRGQQQQQRRPMVLKPLTDEEKAVRLRALSEAKKAEDEARKRAEENAHRAAEEAARRRSEEEAAVQRKVEEEARKKAEDEARRKAEEQARRLLEEEERRQRKAPAAEEAADAPAELAAKTESPKRAAKGAVRDKPETEEESPAARRAGKLRAKTEKRGSLKPAGRDDKRTLRVSMDGDEDEGRVRSLASLRRQQQRERRQQETVGEQGIREVVLPDNITVQELANRMAVRGAEVVKTLMRSGVMATINQAIDADTAELVVAEFGQKVKRVSDADVEEGIEGIVDQAGDLRPRAPVVTVMGHVDHGKTSLLDALRESNVVKGEAGGITQHIGAYRVDIGHGMPVAFIDTPGHAAFTSMRARGASVTDVVVLVVAADDGVMPQTVEAIRHAKAAGVPIVVAINKMDKPEANPERVKTELLNHEVVVEDYGGEVLAVPVSAVARTGIDKLIEALQLQAELLDLKANPERDAQGTIVEAELDRGRGAVATVLVQNGTLKVGDIVIAGAQWGRVRALVDDRGAPVEQAGPSTPVEILGLDGVPEPGDKLWVVDNEKRARDVAEYRQRKKREQSQLGAAAARGTTLEDMFSQLKAGALKELPVVIKADVHGSLEAIVAGLDKLKTDEVGVRVLHGGVGAITESDVSLALASRGLIMGFNVRANVQARDMAKREGIEIRYYSIIYEILDEAKAMLSGMLSPEAREVILGHAEIREIFSVPKFGKIAGCRVLDGLFKRNARVRLLRDDVVIFDGQLGSLRRFKDDVREVKEGFECGMSIEGYNDIREGDVIEAYEVEEVARSL</sequence>
<dbReference type="FunFam" id="2.40.30.10:FF:000008">
    <property type="entry name" value="Translation initiation factor IF-2"/>
    <property type="match status" value="1"/>
</dbReference>
<dbReference type="InterPro" id="IPR044145">
    <property type="entry name" value="IF2_II"/>
</dbReference>
<dbReference type="InterPro" id="IPR005225">
    <property type="entry name" value="Small_GTP-bd"/>
</dbReference>
<gene>
    <name evidence="9 14" type="primary">infB</name>
    <name evidence="14" type="ORF">PZ740_03015</name>
</gene>
<dbReference type="FunFam" id="3.40.50.10050:FF:000001">
    <property type="entry name" value="Translation initiation factor IF-2"/>
    <property type="match status" value="1"/>
</dbReference>
<evidence type="ECO:0000256" key="7">
    <source>
        <dbReference type="ARBA" id="ARBA00022917"/>
    </source>
</evidence>
<dbReference type="PROSITE" id="PS51722">
    <property type="entry name" value="G_TR_2"/>
    <property type="match status" value="1"/>
</dbReference>
<dbReference type="PROSITE" id="PS01176">
    <property type="entry name" value="IF2"/>
    <property type="match status" value="1"/>
</dbReference>
<feature type="compositionally biased region" description="Low complexity" evidence="12">
    <location>
        <begin position="78"/>
        <end position="93"/>
    </location>
</feature>
<dbReference type="Proteomes" id="UP001301140">
    <property type="component" value="Unassembled WGS sequence"/>
</dbReference>
<dbReference type="Pfam" id="PF00009">
    <property type="entry name" value="GTP_EFTU"/>
    <property type="match status" value="1"/>
</dbReference>
<feature type="compositionally biased region" description="Basic and acidic residues" evidence="12">
    <location>
        <begin position="1"/>
        <end position="15"/>
    </location>
</feature>
<dbReference type="FunFam" id="3.40.50.300:FF:000019">
    <property type="entry name" value="Translation initiation factor IF-2"/>
    <property type="match status" value="1"/>
</dbReference>
<dbReference type="CDD" id="cd01887">
    <property type="entry name" value="IF2_eIF5B"/>
    <property type="match status" value="1"/>
</dbReference>
<evidence type="ECO:0000256" key="8">
    <source>
        <dbReference type="ARBA" id="ARBA00023134"/>
    </source>
</evidence>
<dbReference type="SUPFAM" id="SSF52540">
    <property type="entry name" value="P-loop containing nucleoside triphosphate hydrolases"/>
    <property type="match status" value="1"/>
</dbReference>
<keyword evidence="8 9" id="KW-0342">GTP-binding</keyword>
<evidence type="ECO:0000256" key="9">
    <source>
        <dbReference type="HAMAP-Rule" id="MF_00100"/>
    </source>
</evidence>
<evidence type="ECO:0000256" key="11">
    <source>
        <dbReference type="RuleBase" id="RU000645"/>
    </source>
</evidence>
<organism evidence="14 15">
    <name type="scientific">Marinimicrococcus flavescens</name>
    <dbReference type="NCBI Taxonomy" id="3031815"/>
    <lineage>
        <taxon>Bacteria</taxon>
        <taxon>Pseudomonadati</taxon>
        <taxon>Pseudomonadota</taxon>
        <taxon>Alphaproteobacteria</taxon>
        <taxon>Geminicoccales</taxon>
        <taxon>Geminicoccaceae</taxon>
        <taxon>Marinimicrococcus</taxon>
    </lineage>
</organism>
<dbReference type="InterPro" id="IPR013575">
    <property type="entry name" value="IF2_assoc_dom_bac"/>
</dbReference>
<dbReference type="InterPro" id="IPR053905">
    <property type="entry name" value="EF-G-like_DII"/>
</dbReference>
<dbReference type="InterPro" id="IPR004161">
    <property type="entry name" value="EFTu-like_2"/>
</dbReference>
<dbReference type="GO" id="GO:0003743">
    <property type="term" value="F:translation initiation factor activity"/>
    <property type="evidence" value="ECO:0007669"/>
    <property type="project" value="UniProtKB-UniRule"/>
</dbReference>
<evidence type="ECO:0000313" key="14">
    <source>
        <dbReference type="EMBL" id="MDF1585352.1"/>
    </source>
</evidence>